<feature type="domain" description="GBD/FH3" evidence="2">
    <location>
        <begin position="1"/>
        <end position="276"/>
    </location>
</feature>
<name>A0ABN7T7M7_OIKDI</name>
<proteinExistence type="predicted"/>
<dbReference type="PANTHER" id="PTHR45920:SF4">
    <property type="entry name" value="FORMIN HOMOLOGY 2 DOMAIN CONTAINING, ISOFORM I"/>
    <property type="match status" value="1"/>
</dbReference>
<dbReference type="InterPro" id="IPR016024">
    <property type="entry name" value="ARM-type_fold"/>
</dbReference>
<dbReference type="Gene3D" id="1.25.10.10">
    <property type="entry name" value="Leucine-rich Repeat Variant"/>
    <property type="match status" value="1"/>
</dbReference>
<evidence type="ECO:0000256" key="1">
    <source>
        <dbReference type="ARBA" id="ARBA00023203"/>
    </source>
</evidence>
<gene>
    <name evidence="3" type="ORF">OKIOD_LOCUS15926</name>
</gene>
<dbReference type="InterPro" id="IPR011989">
    <property type="entry name" value="ARM-like"/>
</dbReference>
<evidence type="ECO:0000313" key="3">
    <source>
        <dbReference type="EMBL" id="CAG5113010.1"/>
    </source>
</evidence>
<accession>A0ABN7T7M7</accession>
<keyword evidence="4" id="KW-1185">Reference proteome</keyword>
<dbReference type="InterPro" id="IPR056771">
    <property type="entry name" value="FH3_FHOD1-3-like"/>
</dbReference>
<dbReference type="Proteomes" id="UP001158576">
    <property type="component" value="Chromosome 2"/>
</dbReference>
<evidence type="ECO:0000313" key="4">
    <source>
        <dbReference type="Proteomes" id="UP001158576"/>
    </source>
</evidence>
<dbReference type="PROSITE" id="PS51232">
    <property type="entry name" value="GBD_FH3"/>
    <property type="match status" value="1"/>
</dbReference>
<evidence type="ECO:0000259" key="2">
    <source>
        <dbReference type="PROSITE" id="PS51232"/>
    </source>
</evidence>
<reference evidence="3 4" key="1">
    <citation type="submission" date="2021-04" db="EMBL/GenBank/DDBJ databases">
        <authorList>
            <person name="Bliznina A."/>
        </authorList>
    </citation>
    <scope>NUCLEOTIDE SEQUENCE [LARGE SCALE GENOMIC DNA]</scope>
</reference>
<dbReference type="SUPFAM" id="SSF48371">
    <property type="entry name" value="ARM repeat"/>
    <property type="match status" value="1"/>
</dbReference>
<sequence>MANLYYLDFYESVYEDLESSIDEQQEEFATFGQDRRHSVILRTKLSVRVHACIEKLYNTRGRELRRALFSLKQIFQDDEELVHEFVARDGLTCLVKVGGEADQNYQNYILRALGQIMIYVDGMNRVAEHIDTLKWLYSLLASRGLVLNNCSFKKVQFRSQENHLFRLVVKTTLKLLVVFVEFSDANCAKLLEAIQAIDEAQGHKLFFNVMKVLDEQDGIDSELLVFAMTLINKTMYGIPDQDTFYDVADALEMQNIDKIQERYRSKKGLDKKGGRM</sequence>
<protein>
    <submittedName>
        <fullName evidence="3">Oidioi.mRNA.OKI2018_I69.chr2.g7161.t1.cds</fullName>
    </submittedName>
</protein>
<dbReference type="Pfam" id="PF24959">
    <property type="entry name" value="FH3_FHOD1-3"/>
    <property type="match status" value="2"/>
</dbReference>
<dbReference type="EMBL" id="OU015567">
    <property type="protein sequence ID" value="CAG5113010.1"/>
    <property type="molecule type" value="Genomic_DNA"/>
</dbReference>
<dbReference type="PANTHER" id="PTHR45920">
    <property type="entry name" value="FORMIN HOMOLOGY 2 DOMAIN CONTAINING, ISOFORM I"/>
    <property type="match status" value="1"/>
</dbReference>
<organism evidence="3 4">
    <name type="scientific">Oikopleura dioica</name>
    <name type="common">Tunicate</name>
    <dbReference type="NCBI Taxonomy" id="34765"/>
    <lineage>
        <taxon>Eukaryota</taxon>
        <taxon>Metazoa</taxon>
        <taxon>Chordata</taxon>
        <taxon>Tunicata</taxon>
        <taxon>Appendicularia</taxon>
        <taxon>Copelata</taxon>
        <taxon>Oikopleuridae</taxon>
        <taxon>Oikopleura</taxon>
    </lineage>
</organism>
<dbReference type="InterPro" id="IPR014768">
    <property type="entry name" value="GBD/FH3_dom"/>
</dbReference>
<keyword evidence="1" id="KW-0009">Actin-binding</keyword>